<keyword evidence="13" id="KW-1185">Reference proteome</keyword>
<keyword evidence="3 10" id="KW-0479">Metal-binding</keyword>
<keyword evidence="10" id="KW-0456">Lyase</keyword>
<keyword evidence="4 10" id="KW-0227">DNA damage</keyword>
<comment type="caution">
    <text evidence="12">The sequence shown here is derived from an EMBL/GenBank/DDBJ whole genome shotgun (WGS) entry which is preliminary data.</text>
</comment>
<reference evidence="12 13" key="1">
    <citation type="submission" date="2022-11" db="EMBL/GenBank/DDBJ databases">
        <title>Genome sequencing of Acetobacter type strain.</title>
        <authorList>
            <person name="Heo J."/>
            <person name="Lee D."/>
            <person name="Han B.-H."/>
            <person name="Hong S.-B."/>
            <person name="Kwon S.-W."/>
        </authorList>
    </citation>
    <scope>NUCLEOTIDE SEQUENCE [LARGE SCALE GENOMIC DNA]</scope>
    <source>
        <strain evidence="12 13">KACC 21253</strain>
    </source>
</reference>
<comment type="similarity">
    <text evidence="1 10">Belongs to the Nth/MutY family.</text>
</comment>
<dbReference type="PIRSF" id="PIRSF001435">
    <property type="entry name" value="Nth"/>
    <property type="match status" value="1"/>
</dbReference>
<evidence type="ECO:0000256" key="7">
    <source>
        <dbReference type="ARBA" id="ARBA00023014"/>
    </source>
</evidence>
<evidence type="ECO:0000256" key="1">
    <source>
        <dbReference type="ARBA" id="ARBA00008343"/>
    </source>
</evidence>
<dbReference type="HAMAP" id="MF_00942">
    <property type="entry name" value="Nth"/>
    <property type="match status" value="1"/>
</dbReference>
<keyword evidence="8 10" id="KW-0234">DNA repair</keyword>
<dbReference type="NCBIfam" id="TIGR01083">
    <property type="entry name" value="nth"/>
    <property type="match status" value="1"/>
</dbReference>
<dbReference type="InterPro" id="IPR011257">
    <property type="entry name" value="DNA_glycosylase"/>
</dbReference>
<evidence type="ECO:0000259" key="11">
    <source>
        <dbReference type="SMART" id="SM00478"/>
    </source>
</evidence>
<dbReference type="EC" id="4.2.99.18" evidence="10"/>
<dbReference type="SMART" id="SM00478">
    <property type="entry name" value="ENDO3c"/>
    <property type="match status" value="1"/>
</dbReference>
<organism evidence="12 13">
    <name type="scientific">Acetobacter thailandicus</name>
    <dbReference type="NCBI Taxonomy" id="1502842"/>
    <lineage>
        <taxon>Bacteria</taxon>
        <taxon>Pseudomonadati</taxon>
        <taxon>Pseudomonadota</taxon>
        <taxon>Alphaproteobacteria</taxon>
        <taxon>Acetobacterales</taxon>
        <taxon>Acetobacteraceae</taxon>
        <taxon>Acetobacter</taxon>
    </lineage>
</organism>
<keyword evidence="12" id="KW-0255">Endonuclease</keyword>
<evidence type="ECO:0000256" key="6">
    <source>
        <dbReference type="ARBA" id="ARBA00023004"/>
    </source>
</evidence>
<feature type="binding site" evidence="10">
    <location>
        <position position="203"/>
    </location>
    <ligand>
        <name>[4Fe-4S] cluster</name>
        <dbReference type="ChEBI" id="CHEBI:49883"/>
    </ligand>
</feature>
<proteinExistence type="inferred from homology"/>
<evidence type="ECO:0000256" key="9">
    <source>
        <dbReference type="ARBA" id="ARBA00023295"/>
    </source>
</evidence>
<dbReference type="CDD" id="cd00056">
    <property type="entry name" value="ENDO3c"/>
    <property type="match status" value="1"/>
</dbReference>
<feature type="domain" description="HhH-GPD" evidence="11">
    <location>
        <begin position="38"/>
        <end position="185"/>
    </location>
</feature>
<comment type="function">
    <text evidence="10">DNA repair enzyme that has both DNA N-glycosylase activity and AP-lyase activity. The DNA N-glycosylase activity releases various damaged pyrimidines from DNA by cleaving the N-glycosidic bond, leaving an AP (apurinic/apyrimidinic) site. The AP-lyase activity cleaves the phosphodiester bond 3' to the AP site by a beta-elimination, leaving a 3'-terminal unsaturated sugar and a product with a terminal 5'-phosphate.</text>
</comment>
<sequence>MTAEERLVFLKDLEGAWPDAQTELHYTTPFTLLVAVVLSAQATDASVNKVTPALFAAAPTPQVMMQLSEEEAGAYIRTIGLWRNKARNIVELSRQLVERHGGEVPDTRDDLEALAGVGRKTANVILSVLFHQPTVPVDTHVFRLANRTGLGRGKTVEAVEKKLEKVIPTRMIRDSHHWLILQGRYVCKARKPECWRCVAANDCLYPDKTDRPEI</sequence>
<keyword evidence="12" id="KW-0540">Nuclease</keyword>
<comment type="catalytic activity">
    <reaction evidence="10">
        <text>2'-deoxyribonucleotide-(2'-deoxyribose 5'-phosphate)-2'-deoxyribonucleotide-DNA = a 3'-end 2'-deoxyribonucleotide-(2,3-dehydro-2,3-deoxyribose 5'-phosphate)-DNA + a 5'-end 5'-phospho-2'-deoxyribonucleoside-DNA + H(+)</text>
        <dbReference type="Rhea" id="RHEA:66592"/>
        <dbReference type="Rhea" id="RHEA-COMP:13180"/>
        <dbReference type="Rhea" id="RHEA-COMP:16897"/>
        <dbReference type="Rhea" id="RHEA-COMP:17067"/>
        <dbReference type="ChEBI" id="CHEBI:15378"/>
        <dbReference type="ChEBI" id="CHEBI:136412"/>
        <dbReference type="ChEBI" id="CHEBI:157695"/>
        <dbReference type="ChEBI" id="CHEBI:167181"/>
        <dbReference type="EC" id="4.2.99.18"/>
    </reaction>
</comment>
<dbReference type="Proteomes" id="UP001301152">
    <property type="component" value="Unassembled WGS sequence"/>
</dbReference>
<keyword evidence="10" id="KW-0238">DNA-binding</keyword>
<name>A0ABT3QDN8_9PROT</name>
<protein>
    <recommendedName>
        <fullName evidence="10">Endonuclease III</fullName>
        <ecNumber evidence="10">4.2.99.18</ecNumber>
    </recommendedName>
    <alternativeName>
        <fullName evidence="10">DNA-(apurinic or apyrimidinic site) lyase</fullName>
    </alternativeName>
</protein>
<evidence type="ECO:0000313" key="13">
    <source>
        <dbReference type="Proteomes" id="UP001301152"/>
    </source>
</evidence>
<keyword evidence="6 10" id="KW-0408">Iron</keyword>
<dbReference type="InterPro" id="IPR003265">
    <property type="entry name" value="HhH-GPD_domain"/>
</dbReference>
<comment type="cofactor">
    <cofactor evidence="10">
        <name>[4Fe-4S] cluster</name>
        <dbReference type="ChEBI" id="CHEBI:49883"/>
    </cofactor>
    <text evidence="10">Binds 1 [4Fe-4S] cluster.</text>
</comment>
<dbReference type="SUPFAM" id="SSF48150">
    <property type="entry name" value="DNA-glycosylase"/>
    <property type="match status" value="1"/>
</dbReference>
<evidence type="ECO:0000256" key="10">
    <source>
        <dbReference type="HAMAP-Rule" id="MF_00942"/>
    </source>
</evidence>
<evidence type="ECO:0000256" key="3">
    <source>
        <dbReference type="ARBA" id="ARBA00022723"/>
    </source>
</evidence>
<dbReference type="InterPro" id="IPR005759">
    <property type="entry name" value="Nth"/>
</dbReference>
<feature type="binding site" evidence="10">
    <location>
        <position position="197"/>
    </location>
    <ligand>
        <name>[4Fe-4S] cluster</name>
        <dbReference type="ChEBI" id="CHEBI:49883"/>
    </ligand>
</feature>
<dbReference type="Gene3D" id="1.10.1670.10">
    <property type="entry name" value="Helix-hairpin-Helix base-excision DNA repair enzymes (C-terminal)"/>
    <property type="match status" value="1"/>
</dbReference>
<evidence type="ECO:0000256" key="2">
    <source>
        <dbReference type="ARBA" id="ARBA00022485"/>
    </source>
</evidence>
<gene>
    <name evidence="10 12" type="primary">nth</name>
    <name evidence="12" type="ORF">OQ497_05380</name>
</gene>
<evidence type="ECO:0000256" key="8">
    <source>
        <dbReference type="ARBA" id="ARBA00023204"/>
    </source>
</evidence>
<keyword evidence="5 10" id="KW-0378">Hydrolase</keyword>
<dbReference type="PANTHER" id="PTHR10359:SF18">
    <property type="entry name" value="ENDONUCLEASE III"/>
    <property type="match status" value="1"/>
</dbReference>
<evidence type="ECO:0000313" key="12">
    <source>
        <dbReference type="EMBL" id="MCX2563395.1"/>
    </source>
</evidence>
<accession>A0ABT3QDN8</accession>
<feature type="binding site" evidence="10">
    <location>
        <position position="194"/>
    </location>
    <ligand>
        <name>[4Fe-4S] cluster</name>
        <dbReference type="ChEBI" id="CHEBI:49883"/>
    </ligand>
</feature>
<dbReference type="Pfam" id="PF00633">
    <property type="entry name" value="HHH"/>
    <property type="match status" value="1"/>
</dbReference>
<evidence type="ECO:0000256" key="5">
    <source>
        <dbReference type="ARBA" id="ARBA00022801"/>
    </source>
</evidence>
<dbReference type="InterPro" id="IPR000445">
    <property type="entry name" value="HhH_motif"/>
</dbReference>
<keyword evidence="9 10" id="KW-0326">Glycosidase</keyword>
<keyword evidence="2 10" id="KW-0004">4Fe-4S</keyword>
<keyword evidence="7 10" id="KW-0411">Iron-sulfur</keyword>
<dbReference type="Gene3D" id="1.10.340.30">
    <property type="entry name" value="Hypothetical protein, domain 2"/>
    <property type="match status" value="1"/>
</dbReference>
<evidence type="ECO:0000256" key="4">
    <source>
        <dbReference type="ARBA" id="ARBA00022763"/>
    </source>
</evidence>
<dbReference type="Pfam" id="PF00730">
    <property type="entry name" value="HhH-GPD"/>
    <property type="match status" value="1"/>
</dbReference>
<dbReference type="PANTHER" id="PTHR10359">
    <property type="entry name" value="A/G-SPECIFIC ADENINE GLYCOSYLASE/ENDONUCLEASE III"/>
    <property type="match status" value="1"/>
</dbReference>
<dbReference type="InterPro" id="IPR023170">
    <property type="entry name" value="HhH_base_excis_C"/>
</dbReference>
<feature type="binding site" evidence="10">
    <location>
        <position position="187"/>
    </location>
    <ligand>
        <name>[4Fe-4S] cluster</name>
        <dbReference type="ChEBI" id="CHEBI:49883"/>
    </ligand>
</feature>
<dbReference type="EMBL" id="JAPIUZ010000002">
    <property type="protein sequence ID" value="MCX2563395.1"/>
    <property type="molecule type" value="Genomic_DNA"/>
</dbReference>
<dbReference type="GO" id="GO:0004519">
    <property type="term" value="F:endonuclease activity"/>
    <property type="evidence" value="ECO:0007669"/>
    <property type="project" value="UniProtKB-KW"/>
</dbReference>